<dbReference type="InterPro" id="IPR045596">
    <property type="entry name" value="DUF6459"/>
</dbReference>
<dbReference type="EMBL" id="BNAY01000003">
    <property type="protein sequence ID" value="GHH16498.1"/>
    <property type="molecule type" value="Genomic_DNA"/>
</dbReference>
<evidence type="ECO:0000313" key="2">
    <source>
        <dbReference type="Proteomes" id="UP000635387"/>
    </source>
</evidence>
<protein>
    <submittedName>
        <fullName evidence="1">Uncharacterized protein</fullName>
    </submittedName>
</protein>
<reference evidence="2" key="1">
    <citation type="journal article" date="2019" name="Int. J. Syst. Evol. Microbiol.">
        <title>The Global Catalogue of Microorganisms (GCM) 10K type strain sequencing project: providing services to taxonomists for standard genome sequencing and annotation.</title>
        <authorList>
            <consortium name="The Broad Institute Genomics Platform"/>
            <consortium name="The Broad Institute Genome Sequencing Center for Infectious Disease"/>
            <person name="Wu L."/>
            <person name="Ma J."/>
        </authorList>
    </citation>
    <scope>NUCLEOTIDE SEQUENCE [LARGE SCALE GENOMIC DNA]</scope>
    <source>
        <strain evidence="2">CGMCC 4.7683</strain>
    </source>
</reference>
<name>A0ABQ3LHV1_9PSEU</name>
<organism evidence="1 2">
    <name type="scientific">Amycolatopsis oliviviridis</name>
    <dbReference type="NCBI Taxonomy" id="1471590"/>
    <lineage>
        <taxon>Bacteria</taxon>
        <taxon>Bacillati</taxon>
        <taxon>Actinomycetota</taxon>
        <taxon>Actinomycetes</taxon>
        <taxon>Pseudonocardiales</taxon>
        <taxon>Pseudonocardiaceae</taxon>
        <taxon>Amycolatopsis</taxon>
    </lineage>
</organism>
<dbReference type="Proteomes" id="UP000635387">
    <property type="component" value="Unassembled WGS sequence"/>
</dbReference>
<accession>A0ABQ3LHV1</accession>
<proteinExistence type="predicted"/>
<keyword evidence="2" id="KW-1185">Reference proteome</keyword>
<comment type="caution">
    <text evidence="1">The sequence shown here is derived from an EMBL/GenBank/DDBJ whole genome shotgun (WGS) entry which is preliminary data.</text>
</comment>
<gene>
    <name evidence="1" type="ORF">GCM10017790_32150</name>
</gene>
<evidence type="ECO:0000313" key="1">
    <source>
        <dbReference type="EMBL" id="GHH16498.1"/>
    </source>
</evidence>
<dbReference type="Pfam" id="PF20060">
    <property type="entry name" value="DUF6459"/>
    <property type="match status" value="1"/>
</dbReference>
<sequence length="180" mass="19854">MLGVAEGAAEGDCLMRSYVLRRLKPCEPPYRAPGRLVHRVAPPDNQLVLDLPLSGEQIVEEPKPRPDTPDRRQVGRLLTTILEACDGRRPAVQVRPILDPALHSALLDSGRRRPPGGYRPKSIHLCHPADGVVEACATVEQNDRCLALAARFERTPAGWVCTRFNLLKPPRRVSALRLAA</sequence>